<name>A0A2P5HJ42_DIAHE</name>
<dbReference type="GO" id="GO:0008168">
    <property type="term" value="F:methyltransferase activity"/>
    <property type="evidence" value="ECO:0007669"/>
    <property type="project" value="UniProtKB-KW"/>
</dbReference>
<dbReference type="InterPro" id="IPR029063">
    <property type="entry name" value="SAM-dependent_MTases_sf"/>
</dbReference>
<dbReference type="Proteomes" id="UP000094444">
    <property type="component" value="Unassembled WGS sequence"/>
</dbReference>
<evidence type="ECO:0000313" key="6">
    <source>
        <dbReference type="EMBL" id="POS70273.1"/>
    </source>
</evidence>
<dbReference type="PANTHER" id="PTHR35897">
    <property type="entry name" value="METHYLTRANSFERASE AUSD"/>
    <property type="match status" value="1"/>
</dbReference>
<organism evidence="6 7">
    <name type="scientific">Diaporthe helianthi</name>
    <dbReference type="NCBI Taxonomy" id="158607"/>
    <lineage>
        <taxon>Eukaryota</taxon>
        <taxon>Fungi</taxon>
        <taxon>Dikarya</taxon>
        <taxon>Ascomycota</taxon>
        <taxon>Pezizomycotina</taxon>
        <taxon>Sordariomycetes</taxon>
        <taxon>Sordariomycetidae</taxon>
        <taxon>Diaporthales</taxon>
        <taxon>Diaporthaceae</taxon>
        <taxon>Diaporthe</taxon>
    </lineage>
</organism>
<dbReference type="EMBL" id="MAVT02001706">
    <property type="protein sequence ID" value="POS70273.1"/>
    <property type="molecule type" value="Genomic_DNA"/>
</dbReference>
<dbReference type="GO" id="GO:0032259">
    <property type="term" value="P:methylation"/>
    <property type="evidence" value="ECO:0007669"/>
    <property type="project" value="UniProtKB-KW"/>
</dbReference>
<comment type="pathway">
    <text evidence="1">Secondary metabolite biosynthesis.</text>
</comment>
<dbReference type="STRING" id="158607.A0A2P5HJ42"/>
<dbReference type="InterPro" id="IPR051654">
    <property type="entry name" value="Meroterpenoid_MTases"/>
</dbReference>
<keyword evidence="7" id="KW-1185">Reference proteome</keyword>
<dbReference type="InParanoid" id="A0A2P5HJ42"/>
<keyword evidence="3" id="KW-0949">S-adenosyl-L-methionine</keyword>
<dbReference type="AlphaFoldDB" id="A0A2P5HJ42"/>
<feature type="domain" description="Methyltransferase" evidence="5">
    <location>
        <begin position="108"/>
        <end position="208"/>
    </location>
</feature>
<sequence>MAQANSTTLPNAKEFYSDAKRIGSKDKSVGWYNQTFSGTPADIRQLLEGYSRIQPSEVDAHVCTIRDKAWDIFPFPCVGQFKFLTLSLYKLPAYQSMLNRLKQGAQYLDIGCCLGQDLRKLVADGAPPENLHGAELWAAFIDLSYELFKDQDLSSHLFQADALNLSDKSSLAALKGKMDFIHLGMILHVFNLEKQQVFLENCVSLLKPEPGCLIVGTAVGDVEGTPATAQNFMHSDSTFREMWSSIGKRTGLNFSCRVSLDDGLAIPTASQKHGSDRARRLVFEVERL</sequence>
<dbReference type="SUPFAM" id="SSF53335">
    <property type="entry name" value="S-adenosyl-L-methionine-dependent methyltransferases"/>
    <property type="match status" value="1"/>
</dbReference>
<dbReference type="OrthoDB" id="2094832at2759"/>
<accession>A0A2P5HJ42</accession>
<dbReference type="InterPro" id="IPR041698">
    <property type="entry name" value="Methyltransf_25"/>
</dbReference>
<keyword evidence="6" id="KW-0489">Methyltransferase</keyword>
<dbReference type="Gene3D" id="3.40.50.150">
    <property type="entry name" value="Vaccinia Virus protein VP39"/>
    <property type="match status" value="1"/>
</dbReference>
<keyword evidence="2" id="KW-0808">Transferase</keyword>
<evidence type="ECO:0000256" key="4">
    <source>
        <dbReference type="ARBA" id="ARBA00038314"/>
    </source>
</evidence>
<comment type="similarity">
    <text evidence="4">Belongs to the class I-like SAM-binding methyltransferase superfamily.</text>
</comment>
<protein>
    <submittedName>
        <fullName evidence="6">Methyltransferase</fullName>
    </submittedName>
</protein>
<evidence type="ECO:0000256" key="3">
    <source>
        <dbReference type="ARBA" id="ARBA00022691"/>
    </source>
</evidence>
<comment type="caution">
    <text evidence="6">The sequence shown here is derived from an EMBL/GenBank/DDBJ whole genome shotgun (WGS) entry which is preliminary data.</text>
</comment>
<dbReference type="Pfam" id="PF13649">
    <property type="entry name" value="Methyltransf_25"/>
    <property type="match status" value="1"/>
</dbReference>
<dbReference type="PANTHER" id="PTHR35897:SF1">
    <property type="entry name" value="METHYLTRANSFERASE AUSD"/>
    <property type="match status" value="1"/>
</dbReference>
<evidence type="ECO:0000259" key="5">
    <source>
        <dbReference type="Pfam" id="PF13649"/>
    </source>
</evidence>
<evidence type="ECO:0000256" key="1">
    <source>
        <dbReference type="ARBA" id="ARBA00005179"/>
    </source>
</evidence>
<proteinExistence type="inferred from homology"/>
<evidence type="ECO:0000256" key="2">
    <source>
        <dbReference type="ARBA" id="ARBA00022679"/>
    </source>
</evidence>
<evidence type="ECO:0000313" key="7">
    <source>
        <dbReference type="Proteomes" id="UP000094444"/>
    </source>
</evidence>
<gene>
    <name evidence="6" type="ORF">DHEL01_v211331</name>
</gene>
<reference evidence="6" key="1">
    <citation type="submission" date="2017-09" db="EMBL/GenBank/DDBJ databases">
        <title>Polyketide synthases of a Diaporthe helianthi virulent isolate.</title>
        <authorList>
            <person name="Baroncelli R."/>
        </authorList>
    </citation>
    <scope>NUCLEOTIDE SEQUENCE [LARGE SCALE GENOMIC DNA]</scope>
    <source>
        <strain evidence="6">7/96</strain>
    </source>
</reference>